<keyword evidence="1" id="KW-0812">Transmembrane</keyword>
<dbReference type="GO" id="GO:0016787">
    <property type="term" value="F:hydrolase activity"/>
    <property type="evidence" value="ECO:0007669"/>
    <property type="project" value="UniProtKB-KW"/>
</dbReference>
<dbReference type="Pfam" id="PF04307">
    <property type="entry name" value="YdjM"/>
    <property type="match status" value="1"/>
</dbReference>
<dbReference type="PANTHER" id="PTHR40031">
    <property type="entry name" value="HYPOTHETICAL MEMBRANE SPANNING PROTEIN"/>
    <property type="match status" value="1"/>
</dbReference>
<name>A0ABT9HTB2_9GAMM</name>
<dbReference type="RefSeq" id="WP_305972959.1">
    <property type="nucleotide sequence ID" value="NZ_JAPJDY010000001.1"/>
</dbReference>
<feature type="transmembrane region" description="Helical" evidence="1">
    <location>
        <begin position="124"/>
        <end position="147"/>
    </location>
</feature>
<gene>
    <name evidence="2" type="ORF">ORJ04_00200</name>
</gene>
<protein>
    <submittedName>
        <fullName evidence="2">Metal-dependent hydrolase</fullName>
    </submittedName>
</protein>
<comment type="caution">
    <text evidence="2">The sequence shown here is derived from an EMBL/GenBank/DDBJ whole genome shotgun (WGS) entry which is preliminary data.</text>
</comment>
<sequence>MDSLTQVVLGASVAAVCVPQVAKRKAAVIGAVLGTLPDLDVLINYGDAVANFTYHRGFSHSLFVLFPFAILLWALLKKTYQPVKDAPMPWFFAITLALITHPLLDAHTAYGTQLFWPMTSPPISWSTIFIIDPLYTLPLLIGTLLILIKPDKTWASRTLISGIVISTGYLAWTWSAKLAVDNHVQASLENPASAIFSTPTAFNSLLWRVVVLHDDHYQQGFYSLLQPAKPIQFESFDLNKALLNQTQNIAAVQRLTWFTHGFIKTTIIDDHVVISDLRMGTEGNYVFNHAVAKIEHPHISEIESLLLPYNINPADLAFIWDTLTQKH</sequence>
<dbReference type="Proteomes" id="UP001231109">
    <property type="component" value="Unassembled WGS sequence"/>
</dbReference>
<dbReference type="InterPro" id="IPR053170">
    <property type="entry name" value="Transcription_regulator"/>
</dbReference>
<organism evidence="2 3">
    <name type="scientific">Rheinheimera baltica</name>
    <dbReference type="NCBI Taxonomy" id="67576"/>
    <lineage>
        <taxon>Bacteria</taxon>
        <taxon>Pseudomonadati</taxon>
        <taxon>Pseudomonadota</taxon>
        <taxon>Gammaproteobacteria</taxon>
        <taxon>Chromatiales</taxon>
        <taxon>Chromatiaceae</taxon>
        <taxon>Rheinheimera</taxon>
    </lineage>
</organism>
<keyword evidence="2" id="KW-0378">Hydrolase</keyword>
<keyword evidence="3" id="KW-1185">Reference proteome</keyword>
<evidence type="ECO:0000256" key="1">
    <source>
        <dbReference type="SAM" id="Phobius"/>
    </source>
</evidence>
<accession>A0ABT9HTB2</accession>
<keyword evidence="1" id="KW-0472">Membrane</keyword>
<evidence type="ECO:0000313" key="2">
    <source>
        <dbReference type="EMBL" id="MDP5134367.1"/>
    </source>
</evidence>
<feature type="transmembrane region" description="Helical" evidence="1">
    <location>
        <begin position="154"/>
        <end position="174"/>
    </location>
</feature>
<evidence type="ECO:0000313" key="3">
    <source>
        <dbReference type="Proteomes" id="UP001231109"/>
    </source>
</evidence>
<dbReference type="InterPro" id="IPR007404">
    <property type="entry name" value="YdjM-like"/>
</dbReference>
<feature type="transmembrane region" description="Helical" evidence="1">
    <location>
        <begin position="58"/>
        <end position="76"/>
    </location>
</feature>
<feature type="transmembrane region" description="Helical" evidence="1">
    <location>
        <begin position="88"/>
        <end position="104"/>
    </location>
</feature>
<dbReference type="PANTHER" id="PTHR40031:SF1">
    <property type="entry name" value="MEMBRANE-BOUND METAL-DEPENDENT HYDROLASE"/>
    <property type="match status" value="1"/>
</dbReference>
<proteinExistence type="predicted"/>
<dbReference type="EMBL" id="JAPJDZ010000001">
    <property type="protein sequence ID" value="MDP5134367.1"/>
    <property type="molecule type" value="Genomic_DNA"/>
</dbReference>
<keyword evidence="1" id="KW-1133">Transmembrane helix</keyword>
<reference evidence="2 3" key="1">
    <citation type="submission" date="2022-11" db="EMBL/GenBank/DDBJ databases">
        <title>Viruses from the air-sea interface of a natural surface slick.</title>
        <authorList>
            <person name="Rahlff J."/>
            <person name="Holmfeldt K."/>
        </authorList>
    </citation>
    <scope>NUCLEOTIDE SEQUENCE [LARGE SCALE GENOMIC DNA]</scope>
    <source>
        <strain evidence="2 3">SMS4</strain>
    </source>
</reference>